<dbReference type="Proteomes" id="UP000824782">
    <property type="component" value="Unassembled WGS sequence"/>
</dbReference>
<evidence type="ECO:0000256" key="2">
    <source>
        <dbReference type="ARBA" id="ARBA00022525"/>
    </source>
</evidence>
<name>A0AAV6ZK31_ENGPU</name>
<evidence type="ECO:0000313" key="4">
    <source>
        <dbReference type="Proteomes" id="UP000824782"/>
    </source>
</evidence>
<dbReference type="EMBL" id="WNYA01000184">
    <property type="protein sequence ID" value="KAG8549431.1"/>
    <property type="molecule type" value="Genomic_DNA"/>
</dbReference>
<protein>
    <recommendedName>
        <fullName evidence="5">Sodefrin-like factor</fullName>
    </recommendedName>
</protein>
<dbReference type="PANTHER" id="PTHR20914">
    <property type="entry name" value="LY6/PLAUR DOMAIN-CONTAINING PROTEIN 8"/>
    <property type="match status" value="1"/>
</dbReference>
<dbReference type="Gene3D" id="2.10.60.10">
    <property type="entry name" value="CD59"/>
    <property type="match status" value="1"/>
</dbReference>
<evidence type="ECO:0008006" key="5">
    <source>
        <dbReference type="Google" id="ProtNLM"/>
    </source>
</evidence>
<proteinExistence type="predicted"/>
<sequence length="187" mass="20507">MGIGDNYRIGLMCTECDPSSSSCHGRMYICGQDQSCGFIFSQTKLSGNDVFHVEPHCVAPSDCGYKFSTSTGDSHRLEVISCCDTSHCIPSNSTFLNERNNTSPNGLVCPTCSSYSSTWCETSNTVQCRGGEDMCFFHKTYEQGPGAQSSAERGCATKSYCDRDNYTDRHGALFHQETVTCTEAKRP</sequence>
<keyword evidence="4" id="KW-1185">Reference proteome</keyword>
<accession>A0AAV6ZK31</accession>
<dbReference type="GO" id="GO:0005576">
    <property type="term" value="C:extracellular region"/>
    <property type="evidence" value="ECO:0007669"/>
    <property type="project" value="UniProtKB-SubCell"/>
</dbReference>
<keyword evidence="2" id="KW-0964">Secreted</keyword>
<comment type="caution">
    <text evidence="3">The sequence shown here is derived from an EMBL/GenBank/DDBJ whole genome shotgun (WGS) entry which is preliminary data.</text>
</comment>
<evidence type="ECO:0000313" key="3">
    <source>
        <dbReference type="EMBL" id="KAG8549431.1"/>
    </source>
</evidence>
<dbReference type="InterPro" id="IPR045860">
    <property type="entry name" value="Snake_toxin-like_sf"/>
</dbReference>
<comment type="subcellular location">
    <subcellularLocation>
        <location evidence="1">Secreted</location>
    </subcellularLocation>
</comment>
<dbReference type="CDD" id="cd23572">
    <property type="entry name" value="TFP_LU_ECD_PINLYP_rpt2"/>
    <property type="match status" value="1"/>
</dbReference>
<dbReference type="AlphaFoldDB" id="A0AAV6ZK31"/>
<reference evidence="3" key="1">
    <citation type="thesis" date="2020" institute="ProQuest LLC" country="789 East Eisenhower Parkway, Ann Arbor, MI, USA">
        <title>Comparative Genomics and Chromosome Evolution.</title>
        <authorList>
            <person name="Mudd A.B."/>
        </authorList>
    </citation>
    <scope>NUCLEOTIDE SEQUENCE</scope>
    <source>
        <strain evidence="3">237g6f4</strain>
        <tissue evidence="3">Blood</tissue>
    </source>
</reference>
<dbReference type="PANTHER" id="PTHR20914:SF25">
    <property type="entry name" value="PHOSPHOLIPASE A2 INHIBITOR AND LY6_PLAUR DOMAIN-CONTAINING PROTEIN"/>
    <property type="match status" value="1"/>
</dbReference>
<gene>
    <name evidence="3" type="ORF">GDO81_021231</name>
</gene>
<organism evidence="3 4">
    <name type="scientific">Engystomops pustulosus</name>
    <name type="common">Tungara frog</name>
    <name type="synonym">Physalaemus pustulosus</name>
    <dbReference type="NCBI Taxonomy" id="76066"/>
    <lineage>
        <taxon>Eukaryota</taxon>
        <taxon>Metazoa</taxon>
        <taxon>Chordata</taxon>
        <taxon>Craniata</taxon>
        <taxon>Vertebrata</taxon>
        <taxon>Euteleostomi</taxon>
        <taxon>Amphibia</taxon>
        <taxon>Batrachia</taxon>
        <taxon>Anura</taxon>
        <taxon>Neobatrachia</taxon>
        <taxon>Hyloidea</taxon>
        <taxon>Leptodactylidae</taxon>
        <taxon>Leiuperinae</taxon>
        <taxon>Engystomops</taxon>
    </lineage>
</organism>
<dbReference type="InterPro" id="IPR050918">
    <property type="entry name" value="CNF-like_PLA2_Inhibitor"/>
</dbReference>
<evidence type="ECO:0000256" key="1">
    <source>
        <dbReference type="ARBA" id="ARBA00004613"/>
    </source>
</evidence>
<dbReference type="SUPFAM" id="SSF57302">
    <property type="entry name" value="Snake toxin-like"/>
    <property type="match status" value="1"/>
</dbReference>